<feature type="domain" description="Protein kinase" evidence="2">
    <location>
        <begin position="152"/>
        <end position="515"/>
    </location>
</feature>
<evidence type="ECO:0000256" key="1">
    <source>
        <dbReference type="ARBA" id="ARBA00009670"/>
    </source>
</evidence>
<dbReference type="InterPro" id="IPR045307">
    <property type="entry name" value="ADCK1_dom"/>
</dbReference>
<dbReference type="OrthoDB" id="427480at2759"/>
<dbReference type="InterPro" id="IPR004147">
    <property type="entry name" value="ABC1_dom"/>
</dbReference>
<dbReference type="GO" id="GO:0005743">
    <property type="term" value="C:mitochondrial inner membrane"/>
    <property type="evidence" value="ECO:0007669"/>
    <property type="project" value="TreeGrafter"/>
</dbReference>
<reference evidence="3" key="2">
    <citation type="submission" date="2022-10" db="EMBL/GenBank/DDBJ databases">
        <authorList>
            <consortium name="ENA_rothamsted_submissions"/>
            <consortium name="culmorum"/>
            <person name="King R."/>
        </authorList>
    </citation>
    <scope>NUCLEOTIDE SEQUENCE</scope>
</reference>
<proteinExistence type="inferred from homology"/>
<sequence length="515" mass="59181">MLGGRLHSVMKYSLAAGLIGGTALSLRGNQYQLDSIGIVRLSRAASTVFQIGIIYKIDLYGQHLDKKSIEYTELKSVCHKRAAEKLLKLCCTNKGVYIKVGQHIAALEYLLPSEYVETMKVLHCHAPTNEIEEVYKVIKEDLKKDPFEIFESIETEPLGTASLAQVHKAKLKDGSTVAIKVQHPYVQGNSRVDMKTMEYLVKMMSWVFPEFKFQWLVDESKKNIPRELDFAQEGHNAEKIASLFGDVEWLKVPKVRWDLTTPRVLTMDFVEGGQVNDLDYIREHNINPKEVSDKLGKLYSRMIFIHGFVHSDPHPGNILVNKSDNGYCNIVLLDHGLYADLKDEFRVEYANLWLSILNRDRRAMRQHSKNLGIDGDAYGLFACMVTGRTWDSITRGIDKEQMSKSEVKFMKQTFTGILPQISEVLQNVNPQMLLILKTNDLMRGIEHTLKMSTRMGAFRVMSECCVKSVYNQRYRKSETKLESIEIYFSEFWALLKISVYYTYLNFKQFSINIFS</sequence>
<dbReference type="AlphaFoldDB" id="A0A9P0GS22"/>
<evidence type="ECO:0000313" key="4">
    <source>
        <dbReference type="Proteomes" id="UP001153737"/>
    </source>
</evidence>
<dbReference type="InterPro" id="IPR000719">
    <property type="entry name" value="Prot_kinase_dom"/>
</dbReference>
<dbReference type="SUPFAM" id="SSF56112">
    <property type="entry name" value="Protein kinase-like (PK-like)"/>
    <property type="match status" value="1"/>
</dbReference>
<dbReference type="PROSITE" id="PS50011">
    <property type="entry name" value="PROTEIN_KINASE_DOM"/>
    <property type="match status" value="1"/>
</dbReference>
<accession>A0A9P0GS22</accession>
<dbReference type="Pfam" id="PF03109">
    <property type="entry name" value="ABC1"/>
    <property type="match status" value="1"/>
</dbReference>
<dbReference type="GO" id="GO:0055088">
    <property type="term" value="P:lipid homeostasis"/>
    <property type="evidence" value="ECO:0007669"/>
    <property type="project" value="TreeGrafter"/>
</dbReference>
<name>A0A9P0GS22_PHACE</name>
<dbReference type="PANTHER" id="PTHR43173:SF19">
    <property type="entry name" value="AARF DOMAIN-CONTAINING PROTEIN KINASE 1"/>
    <property type="match status" value="1"/>
</dbReference>
<dbReference type="SMART" id="SM00220">
    <property type="entry name" value="S_TKc"/>
    <property type="match status" value="1"/>
</dbReference>
<dbReference type="InterPro" id="IPR011009">
    <property type="entry name" value="Kinase-like_dom_sf"/>
</dbReference>
<dbReference type="EMBL" id="OU896712">
    <property type="protein sequence ID" value="CAH1173872.1"/>
    <property type="molecule type" value="Genomic_DNA"/>
</dbReference>
<dbReference type="CDD" id="cd13969">
    <property type="entry name" value="ADCK1-like"/>
    <property type="match status" value="1"/>
</dbReference>
<dbReference type="GO" id="GO:0005524">
    <property type="term" value="F:ATP binding"/>
    <property type="evidence" value="ECO:0007669"/>
    <property type="project" value="InterPro"/>
</dbReference>
<dbReference type="GO" id="GO:0007005">
    <property type="term" value="P:mitochondrion organization"/>
    <property type="evidence" value="ECO:0007669"/>
    <property type="project" value="TreeGrafter"/>
</dbReference>
<gene>
    <name evidence="3" type="ORF">PHAECO_LOCUS9827</name>
</gene>
<dbReference type="InterPro" id="IPR051130">
    <property type="entry name" value="Mito_struct-func_regulator"/>
</dbReference>
<reference evidence="3" key="1">
    <citation type="submission" date="2022-01" db="EMBL/GenBank/DDBJ databases">
        <authorList>
            <person name="King R."/>
        </authorList>
    </citation>
    <scope>NUCLEOTIDE SEQUENCE</scope>
</reference>
<evidence type="ECO:0000313" key="3">
    <source>
        <dbReference type="EMBL" id="CAH1173872.1"/>
    </source>
</evidence>
<dbReference type="Gene3D" id="1.10.510.10">
    <property type="entry name" value="Transferase(Phosphotransferase) domain 1"/>
    <property type="match status" value="1"/>
</dbReference>
<protein>
    <recommendedName>
        <fullName evidence="2">Protein kinase domain-containing protein</fullName>
    </recommendedName>
</protein>
<dbReference type="Proteomes" id="UP001153737">
    <property type="component" value="Chromosome 6"/>
</dbReference>
<comment type="similarity">
    <text evidence="1">Belongs to the protein kinase superfamily. ADCK protein kinase family.</text>
</comment>
<evidence type="ECO:0000259" key="2">
    <source>
        <dbReference type="PROSITE" id="PS50011"/>
    </source>
</evidence>
<keyword evidence="4" id="KW-1185">Reference proteome</keyword>
<dbReference type="PANTHER" id="PTHR43173">
    <property type="entry name" value="ABC1 FAMILY PROTEIN"/>
    <property type="match status" value="1"/>
</dbReference>
<organism evidence="3 4">
    <name type="scientific">Phaedon cochleariae</name>
    <name type="common">Mustard beetle</name>
    <dbReference type="NCBI Taxonomy" id="80249"/>
    <lineage>
        <taxon>Eukaryota</taxon>
        <taxon>Metazoa</taxon>
        <taxon>Ecdysozoa</taxon>
        <taxon>Arthropoda</taxon>
        <taxon>Hexapoda</taxon>
        <taxon>Insecta</taxon>
        <taxon>Pterygota</taxon>
        <taxon>Neoptera</taxon>
        <taxon>Endopterygota</taxon>
        <taxon>Coleoptera</taxon>
        <taxon>Polyphaga</taxon>
        <taxon>Cucujiformia</taxon>
        <taxon>Chrysomeloidea</taxon>
        <taxon>Chrysomelidae</taxon>
        <taxon>Chrysomelinae</taxon>
        <taxon>Chrysomelini</taxon>
        <taxon>Phaedon</taxon>
    </lineage>
</organism>
<dbReference type="GO" id="GO:0004672">
    <property type="term" value="F:protein kinase activity"/>
    <property type="evidence" value="ECO:0007669"/>
    <property type="project" value="InterPro"/>
</dbReference>